<sequence>MIGSSNGDTDETGDEYYRKTRPTAITEEERQNARRNIDRYEWAAARRDEHVQNAEAILDHWDDDDLWELVPSNLVPRGNALDGATNTYMDTAEERGWFVEKMDPEFSLHAVSPSFGWELTTDDGIAIPSNDYGAYRESGRDDEGRFDPELADDSLLVNTKNPELPDEWGVDDGGGFTDDEGIIGPEGTSWSPVSWLCHWAAVYSIKTFLEELSQAYVLTGDGRYARPAAILLDRVADVYPDLNHREMHDYYGRTFANSDGNTSQGKFVGAIWESSQIRSWLLAYDRIFSGLDGDDELVDFLSAKREAYPGLEPKESVGAIRENIETGFVHEMLPAFERAQIRGNFGFHQATLAVAAVIADDPEGMTGDAIDYVFQPGTLLGPDHEGNPTPGRYAVTGGDVDGFLVGSPQSGYTVDEDGYPTESAPHYNTAQQNSLETFASAVDGYDGYDGADLFEHPKFANAVDSHWQLTFGAYLPQIANTHGVGNPKAVAGITPLNDRTIQRAEFALMGYDRYRTVELAQWAFMLNGRSTDGLRLGIHHPEPEGVADEIRAIVDEHGAFPNAESTQQPAYGFSALRDGDPGRPRGAYQYYGRNSFGTGSGHTHRDTLNLGIYGYGLDLSPELGRQGDDWEGNGLDSWVDSTPAHNTVTVDGENVHPQWVGYPRRFDHTDRVQLMDIEAPRVYPQTDEYRRTTAMIDTEEDSSYVVDFFRVDGGETHHFSFHAMTAAGIETDSLALEAQNGGTYEGEDVSFASGGPFSYLYNVERDDDPRDGFSVDWDIEDYWRVHEDGAEDVRLRLTMLTDVDDVALATGRPAEQDTENNPEELPFVLARRSGEDLESTYTSIIEPYEGERVVASAERVAVTSADTDADLEAVRAVKVSLENGRTDYVISSTDADSTFVVDDELTFRGIFAVYAKRDGEREFVYTNGTTLLREGDESPLVQRDRSTVRGTVEDFTAELSLENELEVRITDVPDGVDLSELVGDYVYVDPADPDPIPDGVREDDRYDNVARDMRNGVFEIEGIERTGKDRAVVDVGSHTFVRRYATNDPADGYSYSIERGADFQIPIGELLE</sequence>
<dbReference type="GO" id="GO:0016829">
    <property type="term" value="F:lyase activity"/>
    <property type="evidence" value="ECO:0007669"/>
    <property type="project" value="InterPro"/>
</dbReference>
<evidence type="ECO:0000259" key="3">
    <source>
        <dbReference type="Pfam" id="PF07940"/>
    </source>
</evidence>
<dbReference type="AlphaFoldDB" id="A0AAP2Z1B2"/>
<comment type="caution">
    <text evidence="4">The sequence shown here is derived from an EMBL/GenBank/DDBJ whole genome shotgun (WGS) entry which is preliminary data.</text>
</comment>
<proteinExistence type="predicted"/>
<evidence type="ECO:0000313" key="5">
    <source>
        <dbReference type="Proteomes" id="UP001321018"/>
    </source>
</evidence>
<protein>
    <submittedName>
        <fullName evidence="4">Heparinase II/III family protein</fullName>
    </submittedName>
</protein>
<evidence type="ECO:0000256" key="1">
    <source>
        <dbReference type="ARBA" id="ARBA00004196"/>
    </source>
</evidence>
<gene>
    <name evidence="4" type="ORF">OB960_18060</name>
</gene>
<evidence type="ECO:0000313" key="4">
    <source>
        <dbReference type="EMBL" id="MCU4743296.1"/>
    </source>
</evidence>
<dbReference type="Proteomes" id="UP001321018">
    <property type="component" value="Unassembled WGS sequence"/>
</dbReference>
<dbReference type="InterPro" id="IPR012480">
    <property type="entry name" value="Hepar_II_III_C"/>
</dbReference>
<dbReference type="SUPFAM" id="SSF48230">
    <property type="entry name" value="Chondroitin AC/alginate lyase"/>
    <property type="match status" value="1"/>
</dbReference>
<accession>A0AAP2Z1B2</accession>
<feature type="region of interest" description="Disordered" evidence="2">
    <location>
        <begin position="1"/>
        <end position="32"/>
    </location>
</feature>
<dbReference type="InterPro" id="IPR008929">
    <property type="entry name" value="Chondroitin_lyas"/>
</dbReference>
<dbReference type="RefSeq" id="WP_338005113.1">
    <property type="nucleotide sequence ID" value="NZ_JAOPKA010000014.1"/>
</dbReference>
<dbReference type="Gene3D" id="2.70.98.70">
    <property type="match status" value="1"/>
</dbReference>
<comment type="subcellular location">
    <subcellularLocation>
        <location evidence="1">Cell envelope</location>
    </subcellularLocation>
</comment>
<dbReference type="Pfam" id="PF07940">
    <property type="entry name" value="Hepar_II_III_C"/>
    <property type="match status" value="1"/>
</dbReference>
<organism evidence="4 5">
    <name type="scientific">Natronoglomus mannanivorans</name>
    <dbReference type="NCBI Taxonomy" id="2979990"/>
    <lineage>
        <taxon>Archaea</taxon>
        <taxon>Methanobacteriati</taxon>
        <taxon>Methanobacteriota</taxon>
        <taxon>Stenosarchaea group</taxon>
        <taxon>Halobacteria</taxon>
        <taxon>Halobacteriales</taxon>
        <taxon>Natrialbaceae</taxon>
        <taxon>Natronoglomus</taxon>
    </lineage>
</organism>
<name>A0AAP2Z1B2_9EURY</name>
<dbReference type="EMBL" id="JAOPKA010000014">
    <property type="protein sequence ID" value="MCU4743296.1"/>
    <property type="molecule type" value="Genomic_DNA"/>
</dbReference>
<dbReference type="Gene3D" id="1.50.10.100">
    <property type="entry name" value="Chondroitin AC/alginate lyase"/>
    <property type="match status" value="1"/>
</dbReference>
<feature type="domain" description="Heparinase II/III-like C-terminal" evidence="3">
    <location>
        <begin position="587"/>
        <end position="775"/>
    </location>
</feature>
<reference evidence="4" key="1">
    <citation type="submission" date="2022-09" db="EMBL/GenBank/DDBJ databases">
        <title>Enrichment on poylsaccharides allowed isolation of novel metabolic and taxonomic groups of Haloarchaea.</title>
        <authorList>
            <person name="Sorokin D.Y."/>
            <person name="Elcheninov A.G."/>
            <person name="Khizhniak T.V."/>
            <person name="Kolganova T.V."/>
            <person name="Kublanov I.V."/>
        </authorList>
    </citation>
    <scope>NUCLEOTIDE SEQUENCE</scope>
    <source>
        <strain evidence="4">AArc-xg1-1</strain>
    </source>
</reference>
<evidence type="ECO:0000256" key="2">
    <source>
        <dbReference type="SAM" id="MobiDB-lite"/>
    </source>
</evidence>